<organism evidence="2 3">
    <name type="scientific">Botrytis byssoidea</name>
    <dbReference type="NCBI Taxonomy" id="139641"/>
    <lineage>
        <taxon>Eukaryota</taxon>
        <taxon>Fungi</taxon>
        <taxon>Dikarya</taxon>
        <taxon>Ascomycota</taxon>
        <taxon>Pezizomycotina</taxon>
        <taxon>Leotiomycetes</taxon>
        <taxon>Helotiales</taxon>
        <taxon>Sclerotiniaceae</taxon>
        <taxon>Botrytis</taxon>
    </lineage>
</organism>
<accession>A0A9P5HXR7</accession>
<keyword evidence="3" id="KW-1185">Reference proteome</keyword>
<comment type="caution">
    <text evidence="2">The sequence shown here is derived from an EMBL/GenBank/DDBJ whole genome shotgun (WGS) entry which is preliminary data.</text>
</comment>
<sequence length="169" mass="18520">MNTPLFPARISSLYLHTCPTPCILYLQLLELQRHNNHSDSEKDFAPSNILNFLFNLTPIRRGSNRRQRYKATAQLAATTENALKITNPSAIDASTNTTNPSTDTTDAFNPSPQLIAALDAANNSTQLAAAAAANVTDLLTKAADISTDSNADQEMEVESHWHEGEEMTY</sequence>
<dbReference type="EMBL" id="RCSW01000031">
    <property type="protein sequence ID" value="KAF7923485.1"/>
    <property type="molecule type" value="Genomic_DNA"/>
</dbReference>
<protein>
    <submittedName>
        <fullName evidence="2">Uncharacterized protein</fullName>
    </submittedName>
</protein>
<dbReference type="GeneID" id="62154511"/>
<evidence type="ECO:0000256" key="1">
    <source>
        <dbReference type="SAM" id="MobiDB-lite"/>
    </source>
</evidence>
<gene>
    <name evidence="2" type="ORF">EAE97_010923</name>
</gene>
<proteinExistence type="predicted"/>
<name>A0A9P5HXR7_9HELO</name>
<evidence type="ECO:0000313" key="2">
    <source>
        <dbReference type="EMBL" id="KAF7923485.1"/>
    </source>
</evidence>
<reference evidence="2 3" key="1">
    <citation type="journal article" date="2020" name="Genome Biol. Evol.">
        <title>Comparative genomics of Sclerotiniaceae.</title>
        <authorList>
            <person name="Valero Jimenez C.A."/>
            <person name="Steentjes M."/>
            <person name="Scholten O.E."/>
            <person name="Van Kan J.A.L."/>
        </authorList>
    </citation>
    <scope>NUCLEOTIDE SEQUENCE [LARGE SCALE GENOMIC DNA]</scope>
    <source>
        <strain evidence="2 3">MUCL 94</strain>
    </source>
</reference>
<evidence type="ECO:0000313" key="3">
    <source>
        <dbReference type="Proteomes" id="UP000710849"/>
    </source>
</evidence>
<feature type="region of interest" description="Disordered" evidence="1">
    <location>
        <begin position="149"/>
        <end position="169"/>
    </location>
</feature>
<dbReference type="AlphaFoldDB" id="A0A9P5HXR7"/>
<feature type="compositionally biased region" description="Basic and acidic residues" evidence="1">
    <location>
        <begin position="157"/>
        <end position="169"/>
    </location>
</feature>
<dbReference type="Proteomes" id="UP000710849">
    <property type="component" value="Unassembled WGS sequence"/>
</dbReference>
<dbReference type="RefSeq" id="XP_038727828.1">
    <property type="nucleotide sequence ID" value="XM_038881438.1"/>
</dbReference>